<name>A0A9J6ABY4_SOLCO</name>
<evidence type="ECO:0000313" key="5">
    <source>
        <dbReference type="Proteomes" id="UP000824120"/>
    </source>
</evidence>
<dbReference type="EMBL" id="JACXVP010000002">
    <property type="protein sequence ID" value="KAG5621828.1"/>
    <property type="molecule type" value="Genomic_DNA"/>
</dbReference>
<sequence>MMLVRDSQDLLEEFKQVMLLVEEMKAKVVVFESSSAGLKLEPFIPSKTTKDHTRKISKTSNDSAQVNSPSDRPGLLSHVSTVHTNLKCNVVNAKDRPKLLFDTIFTLADMQYVVFHGNVDAEGLVVHQELQFSIRFEISLMEYNIRHIDGSPVKPDAEQKRVILCLEAAIERRVSEVYDNYSEDVDLKVDSLTNDSTPVGG</sequence>
<comment type="caution">
    <text evidence="4">The sequence shown here is derived from an EMBL/GenBank/DDBJ whole genome shotgun (WGS) entry which is preliminary data.</text>
</comment>
<evidence type="ECO:0000313" key="4">
    <source>
        <dbReference type="EMBL" id="KAG5621828.1"/>
    </source>
</evidence>
<dbReference type="InterPro" id="IPR040217">
    <property type="entry name" value="ACR1-12"/>
</dbReference>
<organism evidence="4 5">
    <name type="scientific">Solanum commersonii</name>
    <name type="common">Commerson's wild potato</name>
    <name type="synonym">Commerson's nightshade</name>
    <dbReference type="NCBI Taxonomy" id="4109"/>
    <lineage>
        <taxon>Eukaryota</taxon>
        <taxon>Viridiplantae</taxon>
        <taxon>Streptophyta</taxon>
        <taxon>Embryophyta</taxon>
        <taxon>Tracheophyta</taxon>
        <taxon>Spermatophyta</taxon>
        <taxon>Magnoliopsida</taxon>
        <taxon>eudicotyledons</taxon>
        <taxon>Gunneridae</taxon>
        <taxon>Pentapetalae</taxon>
        <taxon>asterids</taxon>
        <taxon>lamiids</taxon>
        <taxon>Solanales</taxon>
        <taxon>Solanaceae</taxon>
        <taxon>Solanoideae</taxon>
        <taxon>Solaneae</taxon>
        <taxon>Solanum</taxon>
    </lineage>
</organism>
<dbReference type="AlphaFoldDB" id="A0A9J6ABY4"/>
<dbReference type="GO" id="GO:0016597">
    <property type="term" value="F:amino acid binding"/>
    <property type="evidence" value="ECO:0007669"/>
    <property type="project" value="UniProtKB-UniRule"/>
</dbReference>
<evidence type="ECO:0000256" key="3">
    <source>
        <dbReference type="SAM" id="MobiDB-lite"/>
    </source>
</evidence>
<reference evidence="4 5" key="1">
    <citation type="submission" date="2020-09" db="EMBL/GenBank/DDBJ databases">
        <title>De no assembly of potato wild relative species, Solanum commersonii.</title>
        <authorList>
            <person name="Cho K."/>
        </authorList>
    </citation>
    <scope>NUCLEOTIDE SEQUENCE [LARGE SCALE GENOMIC DNA]</scope>
    <source>
        <strain evidence="4">LZ3.2</strain>
        <tissue evidence="4">Leaf</tissue>
    </source>
</reference>
<dbReference type="Proteomes" id="UP000824120">
    <property type="component" value="Chromosome 2"/>
</dbReference>
<protein>
    <recommendedName>
        <fullName evidence="2">ACT domain-containing protein ACR</fullName>
    </recommendedName>
    <alternativeName>
        <fullName evidence="2">Protein ACT DOMAIN REPEATS</fullName>
    </alternativeName>
</protein>
<dbReference type="OrthoDB" id="2019938at2759"/>
<evidence type="ECO:0000256" key="2">
    <source>
        <dbReference type="RuleBase" id="RU369043"/>
    </source>
</evidence>
<gene>
    <name evidence="4" type="ORF">H5410_007046</name>
</gene>
<evidence type="ECO:0000256" key="1">
    <source>
        <dbReference type="ARBA" id="ARBA00022737"/>
    </source>
</evidence>
<dbReference type="PANTHER" id="PTHR31096">
    <property type="entry name" value="ACT DOMAIN-CONTAINING PROTEIN ACR4-RELATED"/>
    <property type="match status" value="1"/>
</dbReference>
<keyword evidence="5" id="KW-1185">Reference proteome</keyword>
<feature type="region of interest" description="Disordered" evidence="3">
    <location>
        <begin position="49"/>
        <end position="72"/>
    </location>
</feature>
<comment type="function">
    <text evidence="2">Binds amino acids.</text>
</comment>
<dbReference type="PANTHER" id="PTHR31096:SF77">
    <property type="entry name" value="ACT DOMAIN-CONTAINING PROTEIN ACR"/>
    <property type="match status" value="1"/>
</dbReference>
<feature type="compositionally biased region" description="Polar residues" evidence="3">
    <location>
        <begin position="58"/>
        <end position="70"/>
    </location>
</feature>
<accession>A0A9J6ABY4</accession>
<keyword evidence="1 2" id="KW-0677">Repeat</keyword>
<proteinExistence type="predicted"/>